<evidence type="ECO:0000256" key="6">
    <source>
        <dbReference type="ARBA" id="ARBA00023180"/>
    </source>
</evidence>
<dbReference type="PANTHER" id="PTHR11552:SF201">
    <property type="entry name" value="GLUCOSE-METHANOL-CHOLINE OXIDOREDUCTASE N-TERMINAL DOMAIN-CONTAINING PROTEIN"/>
    <property type="match status" value="1"/>
</dbReference>
<reference evidence="9" key="1">
    <citation type="submission" date="2023-03" db="EMBL/GenBank/DDBJ databases">
        <title>Massive genome expansion in bonnet fungi (Mycena s.s.) driven by repeated elements and novel gene families across ecological guilds.</title>
        <authorList>
            <consortium name="Lawrence Berkeley National Laboratory"/>
            <person name="Harder C.B."/>
            <person name="Miyauchi S."/>
            <person name="Viragh M."/>
            <person name="Kuo A."/>
            <person name="Thoen E."/>
            <person name="Andreopoulos B."/>
            <person name="Lu D."/>
            <person name="Skrede I."/>
            <person name="Drula E."/>
            <person name="Henrissat B."/>
            <person name="Morin E."/>
            <person name="Kohler A."/>
            <person name="Barry K."/>
            <person name="LaButti K."/>
            <person name="Morin E."/>
            <person name="Salamov A."/>
            <person name="Lipzen A."/>
            <person name="Mereny Z."/>
            <person name="Hegedus B."/>
            <person name="Baldrian P."/>
            <person name="Stursova M."/>
            <person name="Weitz H."/>
            <person name="Taylor A."/>
            <person name="Grigoriev I.V."/>
            <person name="Nagy L.G."/>
            <person name="Martin F."/>
            <person name="Kauserud H."/>
        </authorList>
    </citation>
    <scope>NUCLEOTIDE SEQUENCE</scope>
    <source>
        <strain evidence="9">9144</strain>
    </source>
</reference>
<dbReference type="Gene3D" id="3.30.560.10">
    <property type="entry name" value="Glucose Oxidase, domain 3"/>
    <property type="match status" value="1"/>
</dbReference>
<evidence type="ECO:0000256" key="5">
    <source>
        <dbReference type="ARBA" id="ARBA00023002"/>
    </source>
</evidence>
<evidence type="ECO:0000256" key="1">
    <source>
        <dbReference type="ARBA" id="ARBA00001974"/>
    </source>
</evidence>
<organism evidence="9 10">
    <name type="scientific">Mycena pura</name>
    <dbReference type="NCBI Taxonomy" id="153505"/>
    <lineage>
        <taxon>Eukaryota</taxon>
        <taxon>Fungi</taxon>
        <taxon>Dikarya</taxon>
        <taxon>Basidiomycota</taxon>
        <taxon>Agaricomycotina</taxon>
        <taxon>Agaricomycetes</taxon>
        <taxon>Agaricomycetidae</taxon>
        <taxon>Agaricales</taxon>
        <taxon>Marasmiineae</taxon>
        <taxon>Mycenaceae</taxon>
        <taxon>Mycena</taxon>
    </lineage>
</organism>
<evidence type="ECO:0000259" key="8">
    <source>
        <dbReference type="Pfam" id="PF05199"/>
    </source>
</evidence>
<proteinExistence type="predicted"/>
<dbReference type="InterPro" id="IPR007867">
    <property type="entry name" value="GMC_OxRtase_C"/>
</dbReference>
<feature type="compositionally biased region" description="Low complexity" evidence="7">
    <location>
        <begin position="234"/>
        <end position="263"/>
    </location>
</feature>
<protein>
    <recommendedName>
        <fullName evidence="8">Glucose-methanol-choline oxidoreductase C-terminal domain-containing protein</fullName>
    </recommendedName>
</protein>
<evidence type="ECO:0000256" key="4">
    <source>
        <dbReference type="ARBA" id="ARBA00022827"/>
    </source>
</evidence>
<dbReference type="AlphaFoldDB" id="A0AAD6YEN2"/>
<sequence length="342" mass="36196">MHDLPQLLPLPPVPAAASLPPILTQRRRRLPARRRHVFASAITPPVRSGAIPRPPRRPASSSHTSPSRPLRHRRLRHAASRVNGATAYPAIADLMGSDNSIWVSSLDVTTALSTSAQASSMDSTVEAGVKAHFNMLGSTASMIGIQFCIQHPFSRGYIHINSTSVFDYPEINPNYLPISYELDAMRAALQYVRRIIATSPMSGMISSPHTMATEYGVAERAADLIKATYGGGANTSTSGSTPDSSLPPLSSSSSNPDTAATTSELSTGAKVAIAAGSAVAIAALMELRRRANRNRGVNSRATLTNQTSLFFPDAMSAPSAQGPDIEAPTPSAPDILLPLDAR</sequence>
<dbReference type="InterPro" id="IPR012132">
    <property type="entry name" value="GMC_OxRdtase"/>
</dbReference>
<feature type="region of interest" description="Disordered" evidence="7">
    <location>
        <begin position="27"/>
        <end position="74"/>
    </location>
</feature>
<dbReference type="EMBL" id="JARJCW010000014">
    <property type="protein sequence ID" value="KAJ7217194.1"/>
    <property type="molecule type" value="Genomic_DNA"/>
</dbReference>
<gene>
    <name evidence="9" type="ORF">GGX14DRAFT_602546</name>
</gene>
<feature type="domain" description="Glucose-methanol-choline oxidoreductase C-terminal" evidence="8">
    <location>
        <begin position="152"/>
        <end position="223"/>
    </location>
</feature>
<keyword evidence="2" id="KW-0285">Flavoprotein</keyword>
<evidence type="ECO:0000256" key="2">
    <source>
        <dbReference type="ARBA" id="ARBA00022630"/>
    </source>
</evidence>
<feature type="region of interest" description="Disordered" evidence="7">
    <location>
        <begin position="309"/>
        <end position="342"/>
    </location>
</feature>
<keyword evidence="6" id="KW-0325">Glycoprotein</keyword>
<evidence type="ECO:0000256" key="7">
    <source>
        <dbReference type="SAM" id="MobiDB-lite"/>
    </source>
</evidence>
<dbReference type="Proteomes" id="UP001219525">
    <property type="component" value="Unassembled WGS sequence"/>
</dbReference>
<keyword evidence="10" id="KW-1185">Reference proteome</keyword>
<evidence type="ECO:0000313" key="10">
    <source>
        <dbReference type="Proteomes" id="UP001219525"/>
    </source>
</evidence>
<evidence type="ECO:0000256" key="3">
    <source>
        <dbReference type="ARBA" id="ARBA00022729"/>
    </source>
</evidence>
<dbReference type="Pfam" id="PF05199">
    <property type="entry name" value="GMC_oxred_C"/>
    <property type="match status" value="1"/>
</dbReference>
<comment type="cofactor">
    <cofactor evidence="1">
        <name>FAD</name>
        <dbReference type="ChEBI" id="CHEBI:57692"/>
    </cofactor>
</comment>
<dbReference type="GO" id="GO:0050660">
    <property type="term" value="F:flavin adenine dinucleotide binding"/>
    <property type="evidence" value="ECO:0007669"/>
    <property type="project" value="InterPro"/>
</dbReference>
<comment type="caution">
    <text evidence="9">The sequence shown here is derived from an EMBL/GenBank/DDBJ whole genome shotgun (WGS) entry which is preliminary data.</text>
</comment>
<feature type="region of interest" description="Disordered" evidence="7">
    <location>
        <begin position="232"/>
        <end position="263"/>
    </location>
</feature>
<name>A0AAD6YEN2_9AGAR</name>
<feature type="compositionally biased region" description="Basic residues" evidence="7">
    <location>
        <begin position="27"/>
        <end position="37"/>
    </location>
</feature>
<dbReference type="SUPFAM" id="SSF54373">
    <property type="entry name" value="FAD-linked reductases, C-terminal domain"/>
    <property type="match status" value="1"/>
</dbReference>
<keyword evidence="3" id="KW-0732">Signal</keyword>
<accession>A0AAD6YEN2</accession>
<keyword evidence="4" id="KW-0274">FAD</keyword>
<keyword evidence="5" id="KW-0560">Oxidoreductase</keyword>
<dbReference type="GO" id="GO:0016614">
    <property type="term" value="F:oxidoreductase activity, acting on CH-OH group of donors"/>
    <property type="evidence" value="ECO:0007669"/>
    <property type="project" value="InterPro"/>
</dbReference>
<evidence type="ECO:0000313" key="9">
    <source>
        <dbReference type="EMBL" id="KAJ7217194.1"/>
    </source>
</evidence>
<feature type="compositionally biased region" description="Low complexity" evidence="7">
    <location>
        <begin position="58"/>
        <end position="68"/>
    </location>
</feature>
<dbReference type="PANTHER" id="PTHR11552">
    <property type="entry name" value="GLUCOSE-METHANOL-CHOLINE GMC OXIDOREDUCTASE"/>
    <property type="match status" value="1"/>
</dbReference>